<organism evidence="10 11">
    <name type="scientific">Candidatus Doudnabacteria bacterium RIFCSPHIGHO2_01_FULL_49_9</name>
    <dbReference type="NCBI Taxonomy" id="1817827"/>
    <lineage>
        <taxon>Bacteria</taxon>
        <taxon>Candidatus Doudnaibacteriota</taxon>
    </lineage>
</organism>
<dbReference type="PANTHER" id="PTHR11476:SF7">
    <property type="entry name" value="HISTIDINE--TRNA LIGASE"/>
    <property type="match status" value="1"/>
</dbReference>
<dbReference type="AlphaFoldDB" id="A0A1F5P324"/>
<dbReference type="GO" id="GO:0005524">
    <property type="term" value="F:ATP binding"/>
    <property type="evidence" value="ECO:0007669"/>
    <property type="project" value="UniProtKB-UniRule"/>
</dbReference>
<dbReference type="Proteomes" id="UP000176339">
    <property type="component" value="Unassembled WGS sequence"/>
</dbReference>
<comment type="subunit">
    <text evidence="7">Homodimer.</text>
</comment>
<comment type="caution">
    <text evidence="10">The sequence shown here is derived from an EMBL/GenBank/DDBJ whole genome shotgun (WGS) entry which is preliminary data.</text>
</comment>
<feature type="binding site" evidence="8">
    <location>
        <begin position="267"/>
        <end position="268"/>
    </location>
    <ligand>
        <name>L-histidine</name>
        <dbReference type="ChEBI" id="CHEBI:57595"/>
    </ligand>
</feature>
<dbReference type="GO" id="GO:0006427">
    <property type="term" value="P:histidyl-tRNA aminoacylation"/>
    <property type="evidence" value="ECO:0007669"/>
    <property type="project" value="UniProtKB-UniRule"/>
</dbReference>
<evidence type="ECO:0000256" key="6">
    <source>
        <dbReference type="ARBA" id="ARBA00047639"/>
    </source>
</evidence>
<dbReference type="InterPro" id="IPR045864">
    <property type="entry name" value="aa-tRNA-synth_II/BPL/LPL"/>
</dbReference>
<feature type="binding site" evidence="8">
    <location>
        <position position="130"/>
    </location>
    <ligand>
        <name>L-histidine</name>
        <dbReference type="ChEBI" id="CHEBI:57595"/>
    </ligand>
</feature>
<dbReference type="HAMAP" id="MF_00127">
    <property type="entry name" value="His_tRNA_synth"/>
    <property type="match status" value="1"/>
</dbReference>
<evidence type="ECO:0000256" key="2">
    <source>
        <dbReference type="ARBA" id="ARBA00022741"/>
    </source>
</evidence>
<dbReference type="CDD" id="cd00773">
    <property type="entry name" value="HisRS-like_core"/>
    <property type="match status" value="1"/>
</dbReference>
<comment type="catalytic activity">
    <reaction evidence="6 7">
        <text>tRNA(His) + L-histidine + ATP = L-histidyl-tRNA(His) + AMP + diphosphate + H(+)</text>
        <dbReference type="Rhea" id="RHEA:17313"/>
        <dbReference type="Rhea" id="RHEA-COMP:9665"/>
        <dbReference type="Rhea" id="RHEA-COMP:9689"/>
        <dbReference type="ChEBI" id="CHEBI:15378"/>
        <dbReference type="ChEBI" id="CHEBI:30616"/>
        <dbReference type="ChEBI" id="CHEBI:33019"/>
        <dbReference type="ChEBI" id="CHEBI:57595"/>
        <dbReference type="ChEBI" id="CHEBI:78442"/>
        <dbReference type="ChEBI" id="CHEBI:78527"/>
        <dbReference type="ChEBI" id="CHEBI:456215"/>
        <dbReference type="EC" id="6.1.1.21"/>
    </reaction>
</comment>
<dbReference type="GO" id="GO:0004821">
    <property type="term" value="F:histidine-tRNA ligase activity"/>
    <property type="evidence" value="ECO:0007669"/>
    <property type="project" value="UniProtKB-UniRule"/>
</dbReference>
<dbReference type="PANTHER" id="PTHR11476">
    <property type="entry name" value="HISTIDYL-TRNA SYNTHETASE"/>
    <property type="match status" value="1"/>
</dbReference>
<evidence type="ECO:0000256" key="4">
    <source>
        <dbReference type="ARBA" id="ARBA00022917"/>
    </source>
</evidence>
<keyword evidence="5 7" id="KW-0030">Aminoacyl-tRNA synthetase</keyword>
<dbReference type="NCBIfam" id="TIGR00442">
    <property type="entry name" value="hisS"/>
    <property type="match status" value="1"/>
</dbReference>
<keyword evidence="4 7" id="KW-0648">Protein biosynthesis</keyword>
<comment type="similarity">
    <text evidence="1 7">Belongs to the class-II aminoacyl-tRNA synthetase family.</text>
</comment>
<gene>
    <name evidence="7" type="primary">hisS</name>
    <name evidence="10" type="ORF">A2846_04625</name>
</gene>
<reference evidence="10 11" key="1">
    <citation type="journal article" date="2016" name="Nat. Commun.">
        <title>Thousands of microbial genomes shed light on interconnected biogeochemical processes in an aquifer system.</title>
        <authorList>
            <person name="Anantharaman K."/>
            <person name="Brown C.T."/>
            <person name="Hug L.A."/>
            <person name="Sharon I."/>
            <person name="Castelle C.J."/>
            <person name="Probst A.J."/>
            <person name="Thomas B.C."/>
            <person name="Singh A."/>
            <person name="Wilkins M.J."/>
            <person name="Karaoz U."/>
            <person name="Brodie E.L."/>
            <person name="Williams K.H."/>
            <person name="Hubbard S.S."/>
            <person name="Banfield J.F."/>
        </authorList>
    </citation>
    <scope>NUCLEOTIDE SEQUENCE [LARGE SCALE GENOMIC DNA]</scope>
</reference>
<dbReference type="InterPro" id="IPR004154">
    <property type="entry name" value="Anticodon-bd"/>
</dbReference>
<feature type="domain" description="Aminoacyl-transfer RNA synthetases class-II family profile" evidence="9">
    <location>
        <begin position="24"/>
        <end position="320"/>
    </location>
</feature>
<dbReference type="GO" id="GO:0005737">
    <property type="term" value="C:cytoplasm"/>
    <property type="evidence" value="ECO:0007669"/>
    <property type="project" value="UniProtKB-SubCell"/>
</dbReference>
<evidence type="ECO:0000256" key="5">
    <source>
        <dbReference type="ARBA" id="ARBA00023146"/>
    </source>
</evidence>
<keyword evidence="3 7" id="KW-0067">ATP-binding</keyword>
<feature type="binding site" evidence="8">
    <location>
        <begin position="87"/>
        <end position="89"/>
    </location>
    <ligand>
        <name>L-histidine</name>
        <dbReference type="ChEBI" id="CHEBI:57595"/>
    </ligand>
</feature>
<protein>
    <recommendedName>
        <fullName evidence="7">Histidine--tRNA ligase</fullName>
        <ecNumber evidence="7">6.1.1.21</ecNumber>
    </recommendedName>
    <alternativeName>
        <fullName evidence="7">Histidyl-tRNA synthetase</fullName>
        <shortName evidence="7">HisRS</shortName>
    </alternativeName>
</protein>
<evidence type="ECO:0000256" key="7">
    <source>
        <dbReference type="HAMAP-Rule" id="MF_00127"/>
    </source>
</evidence>
<keyword evidence="7" id="KW-0963">Cytoplasm</keyword>
<dbReference type="InterPro" id="IPR041715">
    <property type="entry name" value="HisRS-like_core"/>
</dbReference>
<sequence length="427" mass="47244">MKKVIKPELASGFRDYLPEEMIPRQRMMDTIRAVFERFGFGPLDTPSIEREEILTAGDAEFNKQIFRIASNKKDKKDEVSDLALRFDLTVPLARVVAANSSLGRPFKRYQIGKVFRAESSQTGRYKEFMQCDADIVGSSSLLADAEIIALVYAVLTSLNIENFVIKIGNIGTLSSILTEVGIENEKQKNITRVIDKLDKIGWKGVGAEMGSLGIDSRTIDRIRETLSDPTKNNNESYRKLIGEKIENLGVPENRYKIDFSIARGLDYYDGMVFETILTDLPEIGSICSGGRYDYLVSRFSKEVVPSVGASVGLDRLFTALEKLGKIKKQKVAADVLVLNFDESCGGAVQKTAASLRSAGIKTELYLGKESTFKGQLAYAVSREYPVVVIIGPKELERGVVQVKGMAARTQTDVRPDLVVGEVKKIIG</sequence>
<dbReference type="EC" id="6.1.1.21" evidence="7"/>
<dbReference type="PROSITE" id="PS50862">
    <property type="entry name" value="AA_TRNA_LIGASE_II"/>
    <property type="match status" value="1"/>
</dbReference>
<name>A0A1F5P324_9BACT</name>
<dbReference type="EMBL" id="MFEN01000021">
    <property type="protein sequence ID" value="OGE84242.1"/>
    <property type="molecule type" value="Genomic_DNA"/>
</dbReference>
<dbReference type="InterPro" id="IPR006195">
    <property type="entry name" value="aa-tRNA-synth_II"/>
</dbReference>
<dbReference type="Gene3D" id="3.30.930.10">
    <property type="entry name" value="Bira Bifunctional Protein, Domain 2"/>
    <property type="match status" value="1"/>
</dbReference>
<evidence type="ECO:0000313" key="11">
    <source>
        <dbReference type="Proteomes" id="UP000176339"/>
    </source>
</evidence>
<evidence type="ECO:0000313" key="10">
    <source>
        <dbReference type="EMBL" id="OGE84242.1"/>
    </source>
</evidence>
<dbReference type="InterPro" id="IPR036621">
    <property type="entry name" value="Anticodon-bd_dom_sf"/>
</dbReference>
<evidence type="ECO:0000259" key="9">
    <source>
        <dbReference type="PROSITE" id="PS50862"/>
    </source>
</evidence>
<feature type="binding site" evidence="8">
    <location>
        <position position="116"/>
    </location>
    <ligand>
        <name>L-histidine</name>
        <dbReference type="ChEBI" id="CHEBI:57595"/>
    </ligand>
</feature>
<dbReference type="Pfam" id="PF13393">
    <property type="entry name" value="tRNA-synt_His"/>
    <property type="match status" value="1"/>
</dbReference>
<dbReference type="SUPFAM" id="SSF55681">
    <property type="entry name" value="Class II aaRS and biotin synthetases"/>
    <property type="match status" value="1"/>
</dbReference>
<evidence type="ECO:0000256" key="3">
    <source>
        <dbReference type="ARBA" id="ARBA00022840"/>
    </source>
</evidence>
<dbReference type="InterPro" id="IPR004516">
    <property type="entry name" value="HisRS/HisZ"/>
</dbReference>
<dbReference type="Pfam" id="PF03129">
    <property type="entry name" value="HGTP_anticodon"/>
    <property type="match status" value="1"/>
</dbReference>
<comment type="subcellular location">
    <subcellularLocation>
        <location evidence="7">Cytoplasm</location>
    </subcellularLocation>
</comment>
<dbReference type="Gene3D" id="3.40.50.800">
    <property type="entry name" value="Anticodon-binding domain"/>
    <property type="match status" value="1"/>
</dbReference>
<accession>A0A1F5P324</accession>
<evidence type="ECO:0000256" key="8">
    <source>
        <dbReference type="PIRSR" id="PIRSR001549-1"/>
    </source>
</evidence>
<feature type="binding site" evidence="8">
    <location>
        <position position="134"/>
    </location>
    <ligand>
        <name>L-histidine</name>
        <dbReference type="ChEBI" id="CHEBI:57595"/>
    </ligand>
</feature>
<feature type="binding site" evidence="8">
    <location>
        <position position="263"/>
    </location>
    <ligand>
        <name>L-histidine</name>
        <dbReference type="ChEBI" id="CHEBI:57595"/>
    </ligand>
</feature>
<keyword evidence="7 10" id="KW-0436">Ligase</keyword>
<dbReference type="InterPro" id="IPR015807">
    <property type="entry name" value="His-tRNA-ligase"/>
</dbReference>
<proteinExistence type="inferred from homology"/>
<evidence type="ECO:0000256" key="1">
    <source>
        <dbReference type="ARBA" id="ARBA00008226"/>
    </source>
</evidence>
<dbReference type="SUPFAM" id="SSF52954">
    <property type="entry name" value="Class II aaRS ABD-related"/>
    <property type="match status" value="1"/>
</dbReference>
<dbReference type="PIRSF" id="PIRSF001549">
    <property type="entry name" value="His-tRNA_synth"/>
    <property type="match status" value="1"/>
</dbReference>
<keyword evidence="2 7" id="KW-0547">Nucleotide-binding</keyword>